<name>A0A2R8BNY3_9RHOB</name>
<dbReference type="GO" id="GO:0000166">
    <property type="term" value="F:nucleotide binding"/>
    <property type="evidence" value="ECO:0007669"/>
    <property type="project" value="InterPro"/>
</dbReference>
<dbReference type="OrthoDB" id="9792935at2"/>
<dbReference type="InterPro" id="IPR055170">
    <property type="entry name" value="GFO_IDH_MocA-like_dom"/>
</dbReference>
<dbReference type="RefSeq" id="WP_108855057.1">
    <property type="nucleotide sequence ID" value="NZ_OMOQ01000008.1"/>
</dbReference>
<evidence type="ECO:0000259" key="4">
    <source>
        <dbReference type="Pfam" id="PF22725"/>
    </source>
</evidence>
<dbReference type="NCBIfam" id="TIGR04380">
    <property type="entry name" value="myo_inos_iolG"/>
    <property type="match status" value="1"/>
</dbReference>
<feature type="domain" description="GFO/IDH/MocA-like oxidoreductase" evidence="4">
    <location>
        <begin position="128"/>
        <end position="248"/>
    </location>
</feature>
<dbReference type="GO" id="GO:0050112">
    <property type="term" value="F:inositol 2-dehydrogenase (NAD+) activity"/>
    <property type="evidence" value="ECO:0007669"/>
    <property type="project" value="UniProtKB-EC"/>
</dbReference>
<dbReference type="PANTHER" id="PTHR42840:SF3">
    <property type="entry name" value="BINDING ROSSMANN FOLD OXIDOREDUCTASE, PUTATIVE (AFU_ORTHOLOGUE AFUA_2G10240)-RELATED"/>
    <property type="match status" value="1"/>
</dbReference>
<keyword evidence="2 5" id="KW-0560">Oxidoreductase</keyword>
<accession>A0A2R8BNY3</accession>
<dbReference type="SUPFAM" id="SSF55347">
    <property type="entry name" value="Glyceraldehyde-3-phosphate dehydrogenase-like, C-terminal domain"/>
    <property type="match status" value="1"/>
</dbReference>
<evidence type="ECO:0000256" key="1">
    <source>
        <dbReference type="ARBA" id="ARBA00010928"/>
    </source>
</evidence>
<sequence length="334" mass="35796">MTVNFAILGAGRIGQVHAKAVTSTPGAHLVAIADPVTETAKKVADTYGCDIRSIEEIAASEDVDAVAICTPTPTHADLIEQFAKAGKAVFCEKPVDLSLARVKACLKTVEAEAAILMVGFQRRFDPDFMALKQTIDVGRIGDVEMITLTSRDPGPPPYEYIKVSGGIFRDMTIHDFDVARWLLGEEVDTVQAAASVLTDPKIGDLGDFDSINVILTTASGKQCTITNTRRAAYGYDQRIEVLGSKGSVSAENHREANIEIADDKGYLRPPLLNFFMSRYENAYANEIAAFVDAVSNRAPTPTTGQDGLMALALADAALKSVEDGRAIKLSEVLG</sequence>
<evidence type="ECO:0000313" key="6">
    <source>
        <dbReference type="Proteomes" id="UP000244924"/>
    </source>
</evidence>
<organism evidence="5 6">
    <name type="scientific">Albidovulum aquaemixtae</name>
    <dbReference type="NCBI Taxonomy" id="1542388"/>
    <lineage>
        <taxon>Bacteria</taxon>
        <taxon>Pseudomonadati</taxon>
        <taxon>Pseudomonadota</taxon>
        <taxon>Alphaproteobacteria</taxon>
        <taxon>Rhodobacterales</taxon>
        <taxon>Paracoccaceae</taxon>
        <taxon>Albidovulum</taxon>
    </lineage>
</organism>
<dbReference type="InterPro" id="IPR030827">
    <property type="entry name" value="Myo_inos_IolG"/>
</dbReference>
<keyword evidence="6" id="KW-1185">Reference proteome</keyword>
<proteinExistence type="inferred from homology"/>
<reference evidence="5 6" key="1">
    <citation type="submission" date="2018-03" db="EMBL/GenBank/DDBJ databases">
        <authorList>
            <person name="Keele B.F."/>
        </authorList>
    </citation>
    <scope>NUCLEOTIDE SEQUENCE [LARGE SCALE GENOMIC DNA]</scope>
    <source>
        <strain evidence="5 6">CECT 8626</strain>
    </source>
</reference>
<dbReference type="Gene3D" id="3.30.360.10">
    <property type="entry name" value="Dihydrodipicolinate Reductase, domain 2"/>
    <property type="match status" value="1"/>
</dbReference>
<dbReference type="EC" id="1.1.1.18" evidence="5"/>
<dbReference type="SUPFAM" id="SSF51735">
    <property type="entry name" value="NAD(P)-binding Rossmann-fold domains"/>
    <property type="match status" value="1"/>
</dbReference>
<protein>
    <submittedName>
        <fullName evidence="5">Inositol 2-dehydrogenase</fullName>
        <ecNumber evidence="5">1.1.1.18</ecNumber>
    </submittedName>
</protein>
<dbReference type="Pfam" id="PF22725">
    <property type="entry name" value="GFO_IDH_MocA_C3"/>
    <property type="match status" value="1"/>
</dbReference>
<evidence type="ECO:0000256" key="2">
    <source>
        <dbReference type="ARBA" id="ARBA00023002"/>
    </source>
</evidence>
<dbReference type="AlphaFoldDB" id="A0A2R8BNY3"/>
<dbReference type="PANTHER" id="PTHR42840">
    <property type="entry name" value="NAD(P)-BINDING ROSSMANN-FOLD SUPERFAMILY PROTEIN-RELATED"/>
    <property type="match status" value="1"/>
</dbReference>
<evidence type="ECO:0000313" key="5">
    <source>
        <dbReference type="EMBL" id="SPH25067.1"/>
    </source>
</evidence>
<feature type="domain" description="Gfo/Idh/MocA-like oxidoreductase N-terminal" evidence="3">
    <location>
        <begin position="3"/>
        <end position="120"/>
    </location>
</feature>
<comment type="similarity">
    <text evidence="1">Belongs to the Gfo/Idh/MocA family.</text>
</comment>
<dbReference type="Pfam" id="PF01408">
    <property type="entry name" value="GFO_IDH_MocA"/>
    <property type="match status" value="1"/>
</dbReference>
<dbReference type="EMBL" id="OMOQ01000008">
    <property type="protein sequence ID" value="SPH25067.1"/>
    <property type="molecule type" value="Genomic_DNA"/>
</dbReference>
<evidence type="ECO:0000259" key="3">
    <source>
        <dbReference type="Pfam" id="PF01408"/>
    </source>
</evidence>
<dbReference type="InterPro" id="IPR036291">
    <property type="entry name" value="NAD(P)-bd_dom_sf"/>
</dbReference>
<gene>
    <name evidence="5" type="primary">idhA_2</name>
    <name evidence="5" type="ORF">DEA8626_04102</name>
</gene>
<dbReference type="Gene3D" id="3.40.50.720">
    <property type="entry name" value="NAD(P)-binding Rossmann-like Domain"/>
    <property type="match status" value="1"/>
</dbReference>
<dbReference type="InterPro" id="IPR000683">
    <property type="entry name" value="Gfo/Idh/MocA-like_OxRdtase_N"/>
</dbReference>
<dbReference type="Proteomes" id="UP000244924">
    <property type="component" value="Unassembled WGS sequence"/>
</dbReference>